<dbReference type="OrthoDB" id="6423726at2759"/>
<evidence type="ECO:0000313" key="1">
    <source>
        <dbReference type="EMBL" id="KAJ6649219.1"/>
    </source>
</evidence>
<accession>A0A9Q0NGS7</accession>
<proteinExistence type="predicted"/>
<reference evidence="1" key="1">
    <citation type="submission" date="2022-07" db="EMBL/GenBank/DDBJ databases">
        <authorList>
            <person name="Trinca V."/>
            <person name="Uliana J.V.C."/>
            <person name="Torres T.T."/>
            <person name="Ward R.J."/>
            <person name="Monesi N."/>
        </authorList>
    </citation>
    <scope>NUCLEOTIDE SEQUENCE</scope>
    <source>
        <strain evidence="1">HSMRA1968</strain>
        <tissue evidence="1">Whole embryos</tissue>
    </source>
</reference>
<dbReference type="EMBL" id="WJQU01000001">
    <property type="protein sequence ID" value="KAJ6649219.1"/>
    <property type="molecule type" value="Genomic_DNA"/>
</dbReference>
<evidence type="ECO:0000313" key="2">
    <source>
        <dbReference type="Proteomes" id="UP001151699"/>
    </source>
</evidence>
<dbReference type="Proteomes" id="UP001151699">
    <property type="component" value="Chromosome A"/>
</dbReference>
<name>A0A9Q0NGS7_9DIPT</name>
<comment type="caution">
    <text evidence="1">The sequence shown here is derived from an EMBL/GenBank/DDBJ whole genome shotgun (WGS) entry which is preliminary data.</text>
</comment>
<protein>
    <submittedName>
        <fullName evidence="1">Uncharacterized protein</fullName>
    </submittedName>
</protein>
<organism evidence="1 2">
    <name type="scientific">Pseudolycoriella hygida</name>
    <dbReference type="NCBI Taxonomy" id="35572"/>
    <lineage>
        <taxon>Eukaryota</taxon>
        <taxon>Metazoa</taxon>
        <taxon>Ecdysozoa</taxon>
        <taxon>Arthropoda</taxon>
        <taxon>Hexapoda</taxon>
        <taxon>Insecta</taxon>
        <taxon>Pterygota</taxon>
        <taxon>Neoptera</taxon>
        <taxon>Endopterygota</taxon>
        <taxon>Diptera</taxon>
        <taxon>Nematocera</taxon>
        <taxon>Sciaroidea</taxon>
        <taxon>Sciaridae</taxon>
        <taxon>Pseudolycoriella</taxon>
    </lineage>
</organism>
<sequence length="243" mass="28424">MGCCFGRCLTGKNRASIQDELKLNLVDDNNAAERNIVFRIMKTKEKRHSKFIERFWSQKEMSYVRLNKPIEKSVEIPLQSLDARSLLITNHDKISCSQQTGLNFSPASSSLDLEWEHEYENVHNLSWLVLPEETTIDDISSEDDDSSMEVKLTSKDTRNELEMNVCRRIVYRKPSSRTSWSHISTPESLEWDVNEDEHKYKSEDDLLDNETIELLQEIEWLKNRALNETGENLQDLMYNETES</sequence>
<gene>
    <name evidence="1" type="ORF">Bhyg_04453</name>
</gene>
<keyword evidence="2" id="KW-1185">Reference proteome</keyword>
<dbReference type="AlphaFoldDB" id="A0A9Q0NGS7"/>